<reference evidence="4" key="1">
    <citation type="submission" date="2025-08" db="UniProtKB">
        <authorList>
            <consortium name="RefSeq"/>
        </authorList>
    </citation>
    <scope>IDENTIFICATION</scope>
    <source>
        <tissue evidence="4">Total insect</tissue>
    </source>
</reference>
<dbReference type="InterPro" id="IPR036514">
    <property type="entry name" value="SGNH_hydro_sf"/>
</dbReference>
<dbReference type="Pfam" id="PF17182">
    <property type="entry name" value="OSK"/>
    <property type="match status" value="1"/>
</dbReference>
<dbReference type="OrthoDB" id="10034606at2759"/>
<accession>A0A6P9AC43</accession>
<name>A0A6P9AC43_THRPL</name>
<evidence type="ECO:0000256" key="1">
    <source>
        <dbReference type="SAM" id="MobiDB-lite"/>
    </source>
</evidence>
<feature type="compositionally biased region" description="Basic and acidic residues" evidence="1">
    <location>
        <begin position="34"/>
        <end position="45"/>
    </location>
</feature>
<dbReference type="InterPro" id="IPR033447">
    <property type="entry name" value="OSK"/>
</dbReference>
<protein>
    <submittedName>
        <fullName evidence="4">Uncharacterized protein LOC117653398</fullName>
    </submittedName>
</protein>
<dbReference type="RefSeq" id="XP_034254934.1">
    <property type="nucleotide sequence ID" value="XM_034399043.1"/>
</dbReference>
<feature type="compositionally biased region" description="Basic and acidic residues" evidence="1">
    <location>
        <begin position="56"/>
        <end position="70"/>
    </location>
</feature>
<dbReference type="AlphaFoldDB" id="A0A6P9AC43"/>
<dbReference type="Gene3D" id="3.40.50.1110">
    <property type="entry name" value="SGNH hydrolase"/>
    <property type="match status" value="1"/>
</dbReference>
<dbReference type="GeneID" id="117653398"/>
<evidence type="ECO:0000313" key="4">
    <source>
        <dbReference type="RefSeq" id="XP_034254934.1"/>
    </source>
</evidence>
<keyword evidence="3" id="KW-1185">Reference proteome</keyword>
<gene>
    <name evidence="4" type="primary">LOC117653398</name>
</gene>
<evidence type="ECO:0000313" key="3">
    <source>
        <dbReference type="Proteomes" id="UP000515158"/>
    </source>
</evidence>
<feature type="domain" description="OSK" evidence="2">
    <location>
        <begin position="79"/>
        <end position="258"/>
    </location>
</feature>
<feature type="region of interest" description="Disordered" evidence="1">
    <location>
        <begin position="24"/>
        <end position="82"/>
    </location>
</feature>
<sequence>MSDQSFVGIVPRGEVAGLFAQFLNQSGGGKAPSGRREREAESGRREGRRRQSQRQENPRQQHRGPQERPYSRGPRPRRTLSHDLLPLWNGHQIFGDSMMLRFAGLTTSARPSFNKSLNANQLGYCVSGQTSGQLLRFMKSKQRPKMAKKAILMIGTNNILKRVPLEESKRALSNIVEELKKSTDKLIVMTIPPVPKLMKDKTAVEAIKSYNLCIKAIPNSDGIIVQDISPLFYEENTIRMELFETDQIHWTRAAMQMVAEQLKETILLS</sequence>
<evidence type="ECO:0000259" key="2">
    <source>
        <dbReference type="Pfam" id="PF17182"/>
    </source>
</evidence>
<dbReference type="InParanoid" id="A0A6P9AC43"/>
<dbReference type="Proteomes" id="UP000515158">
    <property type="component" value="Unplaced"/>
</dbReference>
<dbReference type="KEGG" id="tpal:117653398"/>
<organism evidence="4">
    <name type="scientific">Thrips palmi</name>
    <name type="common">Melon thrips</name>
    <dbReference type="NCBI Taxonomy" id="161013"/>
    <lineage>
        <taxon>Eukaryota</taxon>
        <taxon>Metazoa</taxon>
        <taxon>Ecdysozoa</taxon>
        <taxon>Arthropoda</taxon>
        <taxon>Hexapoda</taxon>
        <taxon>Insecta</taxon>
        <taxon>Pterygota</taxon>
        <taxon>Neoptera</taxon>
        <taxon>Paraneoptera</taxon>
        <taxon>Thysanoptera</taxon>
        <taxon>Terebrantia</taxon>
        <taxon>Thripoidea</taxon>
        <taxon>Thripidae</taxon>
        <taxon>Thrips</taxon>
    </lineage>
</organism>
<dbReference type="SUPFAM" id="SSF52266">
    <property type="entry name" value="SGNH hydrolase"/>
    <property type="match status" value="1"/>
</dbReference>
<proteinExistence type="predicted"/>